<dbReference type="EMBL" id="JADKYB010000030">
    <property type="protein sequence ID" value="MBM9510010.1"/>
    <property type="molecule type" value="Genomic_DNA"/>
</dbReference>
<gene>
    <name evidence="2" type="ORF">ITX44_36735</name>
</gene>
<organism evidence="2 3">
    <name type="scientific">Actinacidiphila acididurans</name>
    <dbReference type="NCBI Taxonomy" id="2784346"/>
    <lineage>
        <taxon>Bacteria</taxon>
        <taxon>Bacillati</taxon>
        <taxon>Actinomycetota</taxon>
        <taxon>Actinomycetes</taxon>
        <taxon>Kitasatosporales</taxon>
        <taxon>Streptomycetaceae</taxon>
        <taxon>Actinacidiphila</taxon>
    </lineage>
</organism>
<protein>
    <submittedName>
        <fullName evidence="2">Uncharacterized protein</fullName>
    </submittedName>
</protein>
<evidence type="ECO:0000256" key="1">
    <source>
        <dbReference type="SAM" id="MobiDB-lite"/>
    </source>
</evidence>
<dbReference type="Proteomes" id="UP000749040">
    <property type="component" value="Unassembled WGS sequence"/>
</dbReference>
<keyword evidence="3" id="KW-1185">Reference proteome</keyword>
<sequence>MRHWNGRCSVTDHELWSAVEVAAYLGIQPGSARGTLSRWGVKAVRHEPGTSGRVEARYDAAEVRAAAETRPGRGRRTDLTAEHRTGH</sequence>
<reference evidence="2 3" key="1">
    <citation type="submission" date="2021-01" db="EMBL/GenBank/DDBJ databases">
        <title>Streptomyces acididurans sp. nov., isolated from a peat swamp forest soil.</title>
        <authorList>
            <person name="Chantavorakit T."/>
            <person name="Duangmal K."/>
        </authorList>
    </citation>
    <scope>NUCLEOTIDE SEQUENCE [LARGE SCALE GENOMIC DNA]</scope>
    <source>
        <strain evidence="2 3">KK5PA1</strain>
    </source>
</reference>
<proteinExistence type="predicted"/>
<feature type="region of interest" description="Disordered" evidence="1">
    <location>
        <begin position="62"/>
        <end position="87"/>
    </location>
</feature>
<evidence type="ECO:0000313" key="3">
    <source>
        <dbReference type="Proteomes" id="UP000749040"/>
    </source>
</evidence>
<evidence type="ECO:0000313" key="2">
    <source>
        <dbReference type="EMBL" id="MBM9510010.1"/>
    </source>
</evidence>
<name>A0ABS2U338_9ACTN</name>
<accession>A0ABS2U338</accession>
<comment type="caution">
    <text evidence="2">The sequence shown here is derived from an EMBL/GenBank/DDBJ whole genome shotgun (WGS) entry which is preliminary data.</text>
</comment>